<reference evidence="1 2" key="1">
    <citation type="submission" date="2021-07" db="EMBL/GenBank/DDBJ databases">
        <title>Paenibacillus radiodurans sp. nov., isolated from the southeastern edge of Tengger Desert.</title>
        <authorList>
            <person name="Zhang G."/>
        </authorList>
    </citation>
    <scope>NUCLEOTIDE SEQUENCE [LARGE SCALE GENOMIC DNA]</scope>
    <source>
        <strain evidence="1 2">DT7-4</strain>
    </source>
</reference>
<dbReference type="RefSeq" id="WP_219872059.1">
    <property type="nucleotide sequence ID" value="NZ_JAHZIJ010000004.1"/>
</dbReference>
<dbReference type="PANTHER" id="PTHR41317:SF1">
    <property type="entry name" value="PD-(D_E)XK NUCLEASE FAMILY TRANSPOSASE"/>
    <property type="match status" value="1"/>
</dbReference>
<dbReference type="Proteomes" id="UP000812277">
    <property type="component" value="Unassembled WGS sequence"/>
</dbReference>
<protein>
    <submittedName>
        <fullName evidence="1">Rpn family recombination-promoting nuclease/putative transposase</fullName>
    </submittedName>
</protein>
<dbReference type="NCBIfam" id="TIGR01784">
    <property type="entry name" value="T_den_put_tspse"/>
    <property type="match status" value="1"/>
</dbReference>
<proteinExistence type="predicted"/>
<accession>A0ABS7D4N9</accession>
<evidence type="ECO:0000313" key="1">
    <source>
        <dbReference type="EMBL" id="MBW7474826.1"/>
    </source>
</evidence>
<dbReference type="InterPro" id="IPR010106">
    <property type="entry name" value="RpnA"/>
</dbReference>
<gene>
    <name evidence="1" type="ORF">K0T92_08715</name>
</gene>
<keyword evidence="2" id="KW-1185">Reference proteome</keyword>
<evidence type="ECO:0000313" key="2">
    <source>
        <dbReference type="Proteomes" id="UP000812277"/>
    </source>
</evidence>
<organism evidence="1 2">
    <name type="scientific">Paenibacillus oenotherae</name>
    <dbReference type="NCBI Taxonomy" id="1435645"/>
    <lineage>
        <taxon>Bacteria</taxon>
        <taxon>Bacillati</taxon>
        <taxon>Bacillota</taxon>
        <taxon>Bacilli</taxon>
        <taxon>Bacillales</taxon>
        <taxon>Paenibacillaceae</taxon>
        <taxon>Paenibacillus</taxon>
    </lineage>
</organism>
<dbReference type="PANTHER" id="PTHR41317">
    <property type="entry name" value="PD-(D_E)XK NUCLEASE FAMILY TRANSPOSASE"/>
    <property type="match status" value="1"/>
</dbReference>
<sequence>MSAGISHSNLIELAFLNSTFRDAGESPLSEIVLLNPYTEADSPDDKQSIMDIKAKTAKGELLNIEMQLFNPYHMEKRTLFYWSEMYYHQIPKGSNYNTLKKL</sequence>
<dbReference type="EMBL" id="JAHZIJ010000004">
    <property type="protein sequence ID" value="MBW7474826.1"/>
    <property type="molecule type" value="Genomic_DNA"/>
</dbReference>
<dbReference type="Pfam" id="PF12784">
    <property type="entry name" value="PDDEXK_2"/>
    <property type="match status" value="1"/>
</dbReference>
<comment type="caution">
    <text evidence="1">The sequence shown here is derived from an EMBL/GenBank/DDBJ whole genome shotgun (WGS) entry which is preliminary data.</text>
</comment>
<name>A0ABS7D4N9_9BACL</name>